<dbReference type="Gene3D" id="1.10.10.10">
    <property type="entry name" value="Winged helix-like DNA-binding domain superfamily/Winged helix DNA-binding domain"/>
    <property type="match status" value="1"/>
</dbReference>
<dbReference type="PANTHER" id="PTHR30136:SF24">
    <property type="entry name" value="HTH-TYPE TRANSCRIPTIONAL REPRESSOR ALLR"/>
    <property type="match status" value="1"/>
</dbReference>
<reference evidence="7" key="1">
    <citation type="journal article" date="2019" name="Int. J. Syst. Evol. Microbiol.">
        <title>The Global Catalogue of Microorganisms (GCM) 10K type strain sequencing project: providing services to taxonomists for standard genome sequencing and annotation.</title>
        <authorList>
            <consortium name="The Broad Institute Genomics Platform"/>
            <consortium name="The Broad Institute Genome Sequencing Center for Infectious Disease"/>
            <person name="Wu L."/>
            <person name="Ma J."/>
        </authorList>
    </citation>
    <scope>NUCLEOTIDE SEQUENCE [LARGE SCALE GENOMIC DNA]</scope>
    <source>
        <strain evidence="7">KCTC 52039</strain>
    </source>
</reference>
<dbReference type="Pfam" id="PF01614">
    <property type="entry name" value="IclR_C"/>
    <property type="match status" value="1"/>
</dbReference>
<evidence type="ECO:0000259" key="5">
    <source>
        <dbReference type="PROSITE" id="PS51078"/>
    </source>
</evidence>
<dbReference type="InterPro" id="IPR029016">
    <property type="entry name" value="GAF-like_dom_sf"/>
</dbReference>
<dbReference type="PANTHER" id="PTHR30136">
    <property type="entry name" value="HELIX-TURN-HELIX TRANSCRIPTIONAL REGULATOR, ICLR FAMILY"/>
    <property type="match status" value="1"/>
</dbReference>
<dbReference type="Gene3D" id="3.30.450.40">
    <property type="match status" value="1"/>
</dbReference>
<dbReference type="Pfam" id="PF09339">
    <property type="entry name" value="HTH_IclR"/>
    <property type="match status" value="1"/>
</dbReference>
<keyword evidence="1" id="KW-0805">Transcription regulation</keyword>
<organism evidence="6 7">
    <name type="scientific">Cypionkella sinensis</name>
    <dbReference type="NCBI Taxonomy" id="1756043"/>
    <lineage>
        <taxon>Bacteria</taxon>
        <taxon>Pseudomonadati</taxon>
        <taxon>Pseudomonadota</taxon>
        <taxon>Alphaproteobacteria</taxon>
        <taxon>Rhodobacterales</taxon>
        <taxon>Paracoccaceae</taxon>
        <taxon>Cypionkella</taxon>
    </lineage>
</organism>
<dbReference type="PROSITE" id="PS51078">
    <property type="entry name" value="ICLR_ED"/>
    <property type="match status" value="1"/>
</dbReference>
<sequence length="276" mass="29376">MNGVAFGAAKGIGRSMGTISKALELLDHFTKARPLIGLSEMARLADLNKATCFRLLTELGENGFVEQIGTGREYRLGPSVLRLAALREAQVPTREAAMPVLQGLAQQTGETAHLSLLISDILRPLAHAYSAAHATKVMLEDTEALPFHATSSGLAVLAFQPEAFRNRILAQPLPRLTSSTETVPAALRACINDVRALGYAESRGGYESDVHSMAVPLFDALGRCSGALAVAALGSRMGEAQRRKIRHALLQAGTEITTLWGGSLPADIATLWRLAA</sequence>
<dbReference type="InterPro" id="IPR036388">
    <property type="entry name" value="WH-like_DNA-bd_sf"/>
</dbReference>
<dbReference type="SUPFAM" id="SSF46785">
    <property type="entry name" value="Winged helix' DNA-binding domain"/>
    <property type="match status" value="1"/>
</dbReference>
<keyword evidence="3" id="KW-0804">Transcription</keyword>
<dbReference type="RefSeq" id="WP_380073450.1">
    <property type="nucleotide sequence ID" value="NZ_JBHRTO010000001.1"/>
</dbReference>
<protein>
    <submittedName>
        <fullName evidence="6">IclR family transcriptional regulator</fullName>
    </submittedName>
</protein>
<evidence type="ECO:0000259" key="4">
    <source>
        <dbReference type="PROSITE" id="PS51077"/>
    </source>
</evidence>
<dbReference type="EMBL" id="JBHRTO010000001">
    <property type="protein sequence ID" value="MFC3181866.1"/>
    <property type="molecule type" value="Genomic_DNA"/>
</dbReference>
<gene>
    <name evidence="6" type="ORF">ACFOGH_12750</name>
</gene>
<dbReference type="Proteomes" id="UP001595547">
    <property type="component" value="Unassembled WGS sequence"/>
</dbReference>
<evidence type="ECO:0000256" key="3">
    <source>
        <dbReference type="ARBA" id="ARBA00023163"/>
    </source>
</evidence>
<dbReference type="PROSITE" id="PS51077">
    <property type="entry name" value="HTH_ICLR"/>
    <property type="match status" value="1"/>
</dbReference>
<dbReference type="InterPro" id="IPR014757">
    <property type="entry name" value="Tscrpt_reg_IclR_C"/>
</dbReference>
<dbReference type="InterPro" id="IPR050707">
    <property type="entry name" value="HTH_MetabolicPath_Reg"/>
</dbReference>
<evidence type="ECO:0000256" key="2">
    <source>
        <dbReference type="ARBA" id="ARBA00023125"/>
    </source>
</evidence>
<accession>A0ABV7IZ98</accession>
<proteinExistence type="predicted"/>
<comment type="caution">
    <text evidence="6">The sequence shown here is derived from an EMBL/GenBank/DDBJ whole genome shotgun (WGS) entry which is preliminary data.</text>
</comment>
<feature type="domain" description="HTH iclR-type" evidence="4">
    <location>
        <begin position="16"/>
        <end position="78"/>
    </location>
</feature>
<name>A0ABV7IZ98_9RHOB</name>
<feature type="domain" description="IclR-ED" evidence="5">
    <location>
        <begin position="79"/>
        <end position="262"/>
    </location>
</feature>
<dbReference type="InterPro" id="IPR005471">
    <property type="entry name" value="Tscrpt_reg_IclR_N"/>
</dbReference>
<dbReference type="SUPFAM" id="SSF55781">
    <property type="entry name" value="GAF domain-like"/>
    <property type="match status" value="1"/>
</dbReference>
<evidence type="ECO:0000256" key="1">
    <source>
        <dbReference type="ARBA" id="ARBA00023015"/>
    </source>
</evidence>
<dbReference type="SMART" id="SM00346">
    <property type="entry name" value="HTH_ICLR"/>
    <property type="match status" value="1"/>
</dbReference>
<dbReference type="InterPro" id="IPR036390">
    <property type="entry name" value="WH_DNA-bd_sf"/>
</dbReference>
<evidence type="ECO:0000313" key="6">
    <source>
        <dbReference type="EMBL" id="MFC3181866.1"/>
    </source>
</evidence>
<keyword evidence="7" id="KW-1185">Reference proteome</keyword>
<keyword evidence="2" id="KW-0238">DNA-binding</keyword>
<evidence type="ECO:0000313" key="7">
    <source>
        <dbReference type="Proteomes" id="UP001595547"/>
    </source>
</evidence>